<evidence type="ECO:0000256" key="4">
    <source>
        <dbReference type="ARBA" id="ARBA00022968"/>
    </source>
</evidence>
<evidence type="ECO:0000256" key="7">
    <source>
        <dbReference type="ARBA" id="ARBA00023180"/>
    </source>
</evidence>
<dbReference type="GO" id="GO:0005886">
    <property type="term" value="C:plasma membrane"/>
    <property type="evidence" value="ECO:0007669"/>
    <property type="project" value="TreeGrafter"/>
</dbReference>
<name>A0A9W7E6T9_9STRA</name>
<evidence type="ECO:0000256" key="3">
    <source>
        <dbReference type="ARBA" id="ARBA00022692"/>
    </source>
</evidence>
<keyword evidence="8" id="KW-0961">Cell wall biogenesis/degradation</keyword>
<dbReference type="Gene3D" id="2.60.120.200">
    <property type="match status" value="1"/>
</dbReference>
<dbReference type="InterPro" id="IPR013320">
    <property type="entry name" value="ConA-like_dom_sf"/>
</dbReference>
<feature type="domain" description="GH16" evidence="9">
    <location>
        <begin position="1"/>
        <end position="202"/>
    </location>
</feature>
<evidence type="ECO:0000256" key="6">
    <source>
        <dbReference type="ARBA" id="ARBA00023136"/>
    </source>
</evidence>
<keyword evidence="4" id="KW-0735">Signal-anchor</keyword>
<accession>A0A9W7E6T9</accession>
<evidence type="ECO:0000256" key="2">
    <source>
        <dbReference type="ARBA" id="ARBA00010962"/>
    </source>
</evidence>
<protein>
    <recommendedName>
        <fullName evidence="9">GH16 domain-containing protein</fullName>
    </recommendedName>
</protein>
<evidence type="ECO:0000256" key="5">
    <source>
        <dbReference type="ARBA" id="ARBA00022989"/>
    </source>
</evidence>
<keyword evidence="6" id="KW-0472">Membrane</keyword>
<dbReference type="OrthoDB" id="412647at2759"/>
<dbReference type="GO" id="GO:0006078">
    <property type="term" value="P:(1-&gt;6)-beta-D-glucan biosynthetic process"/>
    <property type="evidence" value="ECO:0007669"/>
    <property type="project" value="TreeGrafter"/>
</dbReference>
<dbReference type="AlphaFoldDB" id="A0A9W7E6T9"/>
<sequence>MMGNLARATYVGSSDYMWPWSYDRCDREGQNGQELSGCNEGWHWGVGKGRGAPEIDLIEGMGGEVKKSYSYQSDAISANTQLGASQYDDFHDYTVEWKLESSPGAADGSITWHMDGSLLYSISASSLNITGAKMPDEPMYLLLNTAISSTWGFPAPIPEGCNCESYDCSDPLCACAFSPGFCDNFPATFEVDHVRVYQREGEENMGCSTAGRPTRLFIEGHRERYMKEGDKEPLLPINDVPEPFLECFCIYIGVRNFLDSCMGKEGDYFCQLAKEKEIDASRYSRAELKTVFFFDCVPGGLPLPHENETRMK</sequence>
<keyword evidence="7" id="KW-0325">Glycoprotein</keyword>
<dbReference type="EMBL" id="BRXZ01001301">
    <property type="protein sequence ID" value="GMH67683.1"/>
    <property type="molecule type" value="Genomic_DNA"/>
</dbReference>
<comment type="subcellular location">
    <subcellularLocation>
        <location evidence="1">Membrane</location>
        <topology evidence="1">Single-pass type II membrane protein</topology>
    </subcellularLocation>
</comment>
<evidence type="ECO:0000313" key="10">
    <source>
        <dbReference type="EMBL" id="GMH67683.1"/>
    </source>
</evidence>
<keyword evidence="5" id="KW-1133">Transmembrane helix</keyword>
<comment type="caution">
    <text evidence="10">The sequence shown here is derived from an EMBL/GenBank/DDBJ whole genome shotgun (WGS) entry which is preliminary data.</text>
</comment>
<proteinExistence type="inferred from homology"/>
<keyword evidence="3" id="KW-0812">Transmembrane</keyword>
<organism evidence="10 11">
    <name type="scientific">Triparma retinervis</name>
    <dbReference type="NCBI Taxonomy" id="2557542"/>
    <lineage>
        <taxon>Eukaryota</taxon>
        <taxon>Sar</taxon>
        <taxon>Stramenopiles</taxon>
        <taxon>Ochrophyta</taxon>
        <taxon>Bolidophyceae</taxon>
        <taxon>Parmales</taxon>
        <taxon>Triparmaceae</taxon>
        <taxon>Triparma</taxon>
    </lineage>
</organism>
<dbReference type="GO" id="GO:0071555">
    <property type="term" value="P:cell wall organization"/>
    <property type="evidence" value="ECO:0007669"/>
    <property type="project" value="UniProtKB-KW"/>
</dbReference>
<dbReference type="InterPro" id="IPR000757">
    <property type="entry name" value="Beta-glucanase-like"/>
</dbReference>
<dbReference type="SUPFAM" id="SSF49899">
    <property type="entry name" value="Concanavalin A-like lectins/glucanases"/>
    <property type="match status" value="1"/>
</dbReference>
<dbReference type="GO" id="GO:0005789">
    <property type="term" value="C:endoplasmic reticulum membrane"/>
    <property type="evidence" value="ECO:0007669"/>
    <property type="project" value="TreeGrafter"/>
</dbReference>
<gene>
    <name evidence="10" type="ORF">TrRE_jg1878</name>
</gene>
<evidence type="ECO:0000256" key="1">
    <source>
        <dbReference type="ARBA" id="ARBA00004606"/>
    </source>
</evidence>
<evidence type="ECO:0000256" key="8">
    <source>
        <dbReference type="ARBA" id="ARBA00023316"/>
    </source>
</evidence>
<dbReference type="Pfam" id="PF03935">
    <property type="entry name" value="SKN1_KRE6_Sbg1"/>
    <property type="match status" value="2"/>
</dbReference>
<dbReference type="PANTHER" id="PTHR31361:SF1">
    <property type="entry name" value="BETA-GLUCAN SYNTHESIS-ASSOCIATED PROTEIN KRE6-RELATED"/>
    <property type="match status" value="1"/>
</dbReference>
<evidence type="ECO:0000259" key="9">
    <source>
        <dbReference type="PROSITE" id="PS51762"/>
    </source>
</evidence>
<comment type="similarity">
    <text evidence="2">Belongs to the SKN1/KRE6 family.</text>
</comment>
<reference evidence="10" key="1">
    <citation type="submission" date="2022-07" db="EMBL/GenBank/DDBJ databases">
        <title>Genome analysis of Parmales, a sister group of diatoms, reveals the evolutionary specialization of diatoms from phago-mixotrophs to photoautotrophs.</title>
        <authorList>
            <person name="Ban H."/>
            <person name="Sato S."/>
            <person name="Yoshikawa S."/>
            <person name="Kazumasa Y."/>
            <person name="Nakamura Y."/>
            <person name="Ichinomiya M."/>
            <person name="Saitoh K."/>
            <person name="Sato N."/>
            <person name="Blanc-Mathieu R."/>
            <person name="Endo H."/>
            <person name="Kuwata A."/>
            <person name="Ogata H."/>
        </authorList>
    </citation>
    <scope>NUCLEOTIDE SEQUENCE</scope>
</reference>
<dbReference type="InterPro" id="IPR005629">
    <property type="entry name" value="Skn1/Kre6/Sbg1"/>
</dbReference>
<dbReference type="PANTHER" id="PTHR31361">
    <property type="entry name" value="BETA-GLUCAN SYNTHESIS-ASSOCIATED PROTEIN KRE6-RELATED"/>
    <property type="match status" value="1"/>
</dbReference>
<dbReference type="PROSITE" id="PS51762">
    <property type="entry name" value="GH16_2"/>
    <property type="match status" value="1"/>
</dbReference>
<evidence type="ECO:0000313" key="11">
    <source>
        <dbReference type="Proteomes" id="UP001165082"/>
    </source>
</evidence>
<keyword evidence="11" id="KW-1185">Reference proteome</keyword>
<dbReference type="GO" id="GO:0015926">
    <property type="term" value="F:glucosidase activity"/>
    <property type="evidence" value="ECO:0007669"/>
    <property type="project" value="TreeGrafter"/>
</dbReference>
<dbReference type="Proteomes" id="UP001165082">
    <property type="component" value="Unassembled WGS sequence"/>
</dbReference>